<evidence type="ECO:0000256" key="1">
    <source>
        <dbReference type="SAM" id="SignalP"/>
    </source>
</evidence>
<reference evidence="2 3" key="1">
    <citation type="submission" date="2019-02" db="EMBL/GenBank/DDBJ databases">
        <title>Deep-cultivation of Planctomycetes and their phenomic and genomic characterization uncovers novel biology.</title>
        <authorList>
            <person name="Wiegand S."/>
            <person name="Jogler M."/>
            <person name="Boedeker C."/>
            <person name="Pinto D."/>
            <person name="Vollmers J."/>
            <person name="Rivas-Marin E."/>
            <person name="Kohn T."/>
            <person name="Peeters S.H."/>
            <person name="Heuer A."/>
            <person name="Rast P."/>
            <person name="Oberbeckmann S."/>
            <person name="Bunk B."/>
            <person name="Jeske O."/>
            <person name="Meyerdierks A."/>
            <person name="Storesund J.E."/>
            <person name="Kallscheuer N."/>
            <person name="Luecker S."/>
            <person name="Lage O.M."/>
            <person name="Pohl T."/>
            <person name="Merkel B.J."/>
            <person name="Hornburger P."/>
            <person name="Mueller R.-W."/>
            <person name="Bruemmer F."/>
            <person name="Labrenz M."/>
            <person name="Spormann A.M."/>
            <person name="Op Den Camp H."/>
            <person name="Overmann J."/>
            <person name="Amann R."/>
            <person name="Jetten M.S.M."/>
            <person name="Mascher T."/>
            <person name="Medema M.H."/>
            <person name="Devos D.P."/>
            <person name="Kaster A.-K."/>
            <person name="Ovreas L."/>
            <person name="Rohde M."/>
            <person name="Galperin M.Y."/>
            <person name="Jogler C."/>
        </authorList>
    </citation>
    <scope>NUCLEOTIDE SEQUENCE [LARGE SCALE GENOMIC DNA]</scope>
    <source>
        <strain evidence="2 3">Pan54</strain>
    </source>
</reference>
<name>A0A5C5XL56_9PLAN</name>
<dbReference type="InterPro" id="IPR011467">
    <property type="entry name" value="DUF1573"/>
</dbReference>
<sequence precursor="true">MTKHPLKFAAALAVLVTCSQMTAFGQSTEWALKMFEESSHDFGVVARGSDVQHRIKITNVYQEAVHIADVKTSCGCTAAKPSQNTLQSLESAYIEVVMDTKKFTRQKDSSIIITIDAPQRAEVRIPISAYIRTDVVLEPGSVNFGTVDKGMAAERIIDISYAGRADWHIRDVENLPAYLTAELQEVSRTATGANYKLKMILADNAPVGPFRGLVNLITDDGSNPKVPMLVEGDIASDIVVNPGMVSMGMLKPGEQKTVNVVVRGKKPFRIGKVECDSDLNAFKVQLPEDEKIVHVLPISILTPNGTGTIVEEFTLTIDGRDEPVTFKAFCKVVAGT</sequence>
<comment type="caution">
    <text evidence="2">The sequence shown here is derived from an EMBL/GenBank/DDBJ whole genome shotgun (WGS) entry which is preliminary data.</text>
</comment>
<dbReference type="PANTHER" id="PTHR37833">
    <property type="entry name" value="LIPOPROTEIN-RELATED"/>
    <property type="match status" value="1"/>
</dbReference>
<dbReference type="Proteomes" id="UP000316095">
    <property type="component" value="Unassembled WGS sequence"/>
</dbReference>
<proteinExistence type="predicted"/>
<evidence type="ECO:0000313" key="2">
    <source>
        <dbReference type="EMBL" id="TWT63279.1"/>
    </source>
</evidence>
<keyword evidence="1" id="KW-0732">Signal</keyword>
<dbReference type="Pfam" id="PF07610">
    <property type="entry name" value="DUF1573"/>
    <property type="match status" value="1"/>
</dbReference>
<feature type="chain" id="PRO_5023033471" description="DUF1573 domain-containing protein" evidence="1">
    <location>
        <begin position="24"/>
        <end position="336"/>
    </location>
</feature>
<keyword evidence="3" id="KW-1185">Reference proteome</keyword>
<dbReference type="RefSeq" id="WP_242631371.1">
    <property type="nucleotide sequence ID" value="NZ_SJPG01000001.1"/>
</dbReference>
<dbReference type="Gene3D" id="2.60.40.10">
    <property type="entry name" value="Immunoglobulins"/>
    <property type="match status" value="1"/>
</dbReference>
<feature type="signal peptide" evidence="1">
    <location>
        <begin position="1"/>
        <end position="23"/>
    </location>
</feature>
<accession>A0A5C5XL56</accession>
<protein>
    <recommendedName>
        <fullName evidence="4">DUF1573 domain-containing protein</fullName>
    </recommendedName>
</protein>
<evidence type="ECO:0008006" key="4">
    <source>
        <dbReference type="Google" id="ProtNLM"/>
    </source>
</evidence>
<evidence type="ECO:0000313" key="3">
    <source>
        <dbReference type="Proteomes" id="UP000316095"/>
    </source>
</evidence>
<dbReference type="AlphaFoldDB" id="A0A5C5XL56"/>
<gene>
    <name evidence="2" type="ORF">Pan54_40320</name>
</gene>
<dbReference type="EMBL" id="SJPG01000001">
    <property type="protein sequence ID" value="TWT63279.1"/>
    <property type="molecule type" value="Genomic_DNA"/>
</dbReference>
<dbReference type="InterPro" id="IPR013783">
    <property type="entry name" value="Ig-like_fold"/>
</dbReference>
<dbReference type="PANTHER" id="PTHR37833:SF1">
    <property type="entry name" value="SIGNAL PEPTIDE PROTEIN"/>
    <property type="match status" value="1"/>
</dbReference>
<organism evidence="2 3">
    <name type="scientific">Rubinisphaera italica</name>
    <dbReference type="NCBI Taxonomy" id="2527969"/>
    <lineage>
        <taxon>Bacteria</taxon>
        <taxon>Pseudomonadati</taxon>
        <taxon>Planctomycetota</taxon>
        <taxon>Planctomycetia</taxon>
        <taxon>Planctomycetales</taxon>
        <taxon>Planctomycetaceae</taxon>
        <taxon>Rubinisphaera</taxon>
    </lineage>
</organism>